<dbReference type="PANTHER" id="PTHR22923">
    <property type="entry name" value="CEREBELLIN-RELATED"/>
    <property type="match status" value="1"/>
</dbReference>
<name>A0A3Q3VQP7_MOLML</name>
<dbReference type="SMART" id="SM00110">
    <property type="entry name" value="C1Q"/>
    <property type="match status" value="1"/>
</dbReference>
<keyword evidence="6" id="KW-1185">Reference proteome</keyword>
<evidence type="ECO:0000256" key="3">
    <source>
        <dbReference type="ARBA" id="ARBA00022729"/>
    </source>
</evidence>
<dbReference type="PRINTS" id="PR00007">
    <property type="entry name" value="COMPLEMNTC1Q"/>
</dbReference>
<dbReference type="Pfam" id="PF00386">
    <property type="entry name" value="C1q"/>
    <property type="match status" value="1"/>
</dbReference>
<dbReference type="InterPro" id="IPR008983">
    <property type="entry name" value="Tumour_necrosis_fac-like_dom"/>
</dbReference>
<dbReference type="AlphaFoldDB" id="A0A3Q3VQP7"/>
<reference evidence="5" key="1">
    <citation type="submission" date="2025-08" db="UniProtKB">
        <authorList>
            <consortium name="Ensembl"/>
        </authorList>
    </citation>
    <scope>IDENTIFICATION</scope>
</reference>
<dbReference type="InterPro" id="IPR001073">
    <property type="entry name" value="C1q_dom"/>
</dbReference>
<keyword evidence="2" id="KW-0964">Secreted</keyword>
<evidence type="ECO:0000256" key="2">
    <source>
        <dbReference type="ARBA" id="ARBA00022525"/>
    </source>
</evidence>
<dbReference type="Ensembl" id="ENSMMOT00000000633.1">
    <property type="protein sequence ID" value="ENSMMOP00000000622.1"/>
    <property type="gene ID" value="ENSMMOG00000000533.1"/>
</dbReference>
<reference evidence="5" key="2">
    <citation type="submission" date="2025-09" db="UniProtKB">
        <authorList>
            <consortium name="Ensembl"/>
        </authorList>
    </citation>
    <scope>IDENTIFICATION</scope>
</reference>
<proteinExistence type="predicted"/>
<accession>A0A3Q3VQP7</accession>
<dbReference type="PROSITE" id="PS50871">
    <property type="entry name" value="C1Q"/>
    <property type="match status" value="1"/>
</dbReference>
<comment type="subcellular location">
    <subcellularLocation>
        <location evidence="1">Secreted</location>
    </subcellularLocation>
</comment>
<evidence type="ECO:0000256" key="1">
    <source>
        <dbReference type="ARBA" id="ARBA00004613"/>
    </source>
</evidence>
<evidence type="ECO:0000313" key="5">
    <source>
        <dbReference type="Ensembl" id="ENSMMOP00000000622.1"/>
    </source>
</evidence>
<sequence>MGSEPCHVIFFFISPINPSEYDVRLNAAEILGQEMNTMLEKTEVELEALKTANQDKVAFSVALEENQKHIGPFKTETTLVYKKVITNIGDSYDPTTGVFTAPISGVYHFTLYSHTNGGNPGFLLLYKNGEAVVGTAEHPTASDVTDNGSNGVVLLLKKGDQVDVHLEARSWVWADSNRNLCTFTGVLLYSVANTTL</sequence>
<feature type="domain" description="C1q" evidence="4">
    <location>
        <begin position="52"/>
        <end position="194"/>
    </location>
</feature>
<protein>
    <recommendedName>
        <fullName evidence="4">C1q domain-containing protein</fullName>
    </recommendedName>
</protein>
<evidence type="ECO:0000313" key="6">
    <source>
        <dbReference type="Proteomes" id="UP000261620"/>
    </source>
</evidence>
<dbReference type="OMA" id="CHTYGAN"/>
<dbReference type="PANTHER" id="PTHR22923:SF102">
    <property type="entry name" value="CEREBELLIN 13-RELATED"/>
    <property type="match status" value="1"/>
</dbReference>
<dbReference type="Proteomes" id="UP000261620">
    <property type="component" value="Unplaced"/>
</dbReference>
<dbReference type="Gene3D" id="2.60.120.40">
    <property type="match status" value="1"/>
</dbReference>
<evidence type="ECO:0000259" key="4">
    <source>
        <dbReference type="PROSITE" id="PS50871"/>
    </source>
</evidence>
<keyword evidence="3" id="KW-0732">Signal</keyword>
<dbReference type="SUPFAM" id="SSF49842">
    <property type="entry name" value="TNF-like"/>
    <property type="match status" value="1"/>
</dbReference>
<dbReference type="InterPro" id="IPR050822">
    <property type="entry name" value="Cerebellin_Synaptic_Org"/>
</dbReference>
<dbReference type="GO" id="GO:0005576">
    <property type="term" value="C:extracellular region"/>
    <property type="evidence" value="ECO:0007669"/>
    <property type="project" value="UniProtKB-SubCell"/>
</dbReference>
<dbReference type="STRING" id="94237.ENSMMOP00000000622"/>
<organism evidence="5 6">
    <name type="scientific">Mola mola</name>
    <name type="common">Ocean sunfish</name>
    <name type="synonym">Tetraodon mola</name>
    <dbReference type="NCBI Taxonomy" id="94237"/>
    <lineage>
        <taxon>Eukaryota</taxon>
        <taxon>Metazoa</taxon>
        <taxon>Chordata</taxon>
        <taxon>Craniata</taxon>
        <taxon>Vertebrata</taxon>
        <taxon>Euteleostomi</taxon>
        <taxon>Actinopterygii</taxon>
        <taxon>Neopterygii</taxon>
        <taxon>Teleostei</taxon>
        <taxon>Neoteleostei</taxon>
        <taxon>Acanthomorphata</taxon>
        <taxon>Eupercaria</taxon>
        <taxon>Tetraodontiformes</taxon>
        <taxon>Molidae</taxon>
        <taxon>Mola</taxon>
    </lineage>
</organism>